<dbReference type="Proteomes" id="UP001058974">
    <property type="component" value="Chromosome 6"/>
</dbReference>
<keyword evidence="3" id="KW-1185">Reference proteome</keyword>
<gene>
    <name evidence="2" type="ORF">KIW84_061767</name>
</gene>
<dbReference type="InterPro" id="IPR011611">
    <property type="entry name" value="PfkB_dom"/>
</dbReference>
<dbReference type="InterPro" id="IPR052562">
    <property type="entry name" value="Ketohexokinase-related"/>
</dbReference>
<evidence type="ECO:0000313" key="2">
    <source>
        <dbReference type="EMBL" id="KAI5395295.1"/>
    </source>
</evidence>
<dbReference type="SUPFAM" id="SSF53613">
    <property type="entry name" value="Ribokinase-like"/>
    <property type="match status" value="1"/>
</dbReference>
<protein>
    <recommendedName>
        <fullName evidence="1">Carbohydrate kinase PfkB domain-containing protein</fullName>
    </recommendedName>
</protein>
<dbReference type="EMBL" id="JAMSHJ010000006">
    <property type="protein sequence ID" value="KAI5395295.1"/>
    <property type="molecule type" value="Genomic_DNA"/>
</dbReference>
<dbReference type="Gramene" id="Psat06G0176700-T3">
    <property type="protein sequence ID" value="KAI5395295.1"/>
    <property type="gene ID" value="KIW84_061767"/>
</dbReference>
<dbReference type="PANTHER" id="PTHR42774:SF3">
    <property type="entry name" value="KETOHEXOKINASE"/>
    <property type="match status" value="1"/>
</dbReference>
<dbReference type="Pfam" id="PF00294">
    <property type="entry name" value="PfkB"/>
    <property type="match status" value="1"/>
</dbReference>
<evidence type="ECO:0000259" key="1">
    <source>
        <dbReference type="Pfam" id="PF00294"/>
    </source>
</evidence>
<feature type="domain" description="Carbohydrate kinase PfkB" evidence="1">
    <location>
        <begin position="51"/>
        <end position="196"/>
    </location>
</feature>
<dbReference type="AlphaFoldDB" id="A0A9D4W3Z7"/>
<proteinExistence type="predicted"/>
<name>A0A9D4W3Z7_PEA</name>
<dbReference type="Gene3D" id="3.40.1190.20">
    <property type="match status" value="1"/>
</dbReference>
<accession>A0A9D4W3Z7</accession>
<organism evidence="2 3">
    <name type="scientific">Pisum sativum</name>
    <name type="common">Garden pea</name>
    <name type="synonym">Lathyrus oleraceus</name>
    <dbReference type="NCBI Taxonomy" id="3888"/>
    <lineage>
        <taxon>Eukaryota</taxon>
        <taxon>Viridiplantae</taxon>
        <taxon>Streptophyta</taxon>
        <taxon>Embryophyta</taxon>
        <taxon>Tracheophyta</taxon>
        <taxon>Spermatophyta</taxon>
        <taxon>Magnoliopsida</taxon>
        <taxon>eudicotyledons</taxon>
        <taxon>Gunneridae</taxon>
        <taxon>Pentapetalae</taxon>
        <taxon>rosids</taxon>
        <taxon>fabids</taxon>
        <taxon>Fabales</taxon>
        <taxon>Fabaceae</taxon>
        <taxon>Papilionoideae</taxon>
        <taxon>50 kb inversion clade</taxon>
        <taxon>NPAAA clade</taxon>
        <taxon>Hologalegina</taxon>
        <taxon>IRL clade</taxon>
        <taxon>Fabeae</taxon>
        <taxon>Lathyrus</taxon>
    </lineage>
</organism>
<dbReference type="InterPro" id="IPR029056">
    <property type="entry name" value="Ribokinase-like"/>
</dbReference>
<comment type="caution">
    <text evidence="2">The sequence shown here is derived from an EMBL/GenBank/DDBJ whole genome shotgun (WGS) entry which is preliminary data.</text>
</comment>
<dbReference type="PANTHER" id="PTHR42774">
    <property type="entry name" value="PHOSPHOTRANSFERASE SYSTEM TRANSPORT PROTEIN"/>
    <property type="match status" value="1"/>
</dbReference>
<evidence type="ECO:0000313" key="3">
    <source>
        <dbReference type="Proteomes" id="UP001058974"/>
    </source>
</evidence>
<sequence length="210" mass="22853">MSNLCTSSNTTASSTFNFNIQPLKFNNSTRNHRSRNFRVKMCSSIPQNATVVGCGSLTVDFLATVAAYPKPDDKIRTTTLKVQGGGNAANALTCLARLGLNTRLISKIADDSQGRGMLEELQIDGVDTSFIVVSKEGTSPFTYIIVDNETKTRTCIHTPGYPPMIPQDLSESSLLSVLDGASIVYFDGRLYETALVVARECRQLGRIYPS</sequence>
<reference evidence="2 3" key="1">
    <citation type="journal article" date="2022" name="Nat. Genet.">
        <title>Improved pea reference genome and pan-genome highlight genomic features and evolutionary characteristics.</title>
        <authorList>
            <person name="Yang T."/>
            <person name="Liu R."/>
            <person name="Luo Y."/>
            <person name="Hu S."/>
            <person name="Wang D."/>
            <person name="Wang C."/>
            <person name="Pandey M.K."/>
            <person name="Ge S."/>
            <person name="Xu Q."/>
            <person name="Li N."/>
            <person name="Li G."/>
            <person name="Huang Y."/>
            <person name="Saxena R.K."/>
            <person name="Ji Y."/>
            <person name="Li M."/>
            <person name="Yan X."/>
            <person name="He Y."/>
            <person name="Liu Y."/>
            <person name="Wang X."/>
            <person name="Xiang C."/>
            <person name="Varshney R.K."/>
            <person name="Ding H."/>
            <person name="Gao S."/>
            <person name="Zong X."/>
        </authorList>
    </citation>
    <scope>NUCLEOTIDE SEQUENCE [LARGE SCALE GENOMIC DNA]</scope>
    <source>
        <strain evidence="2 3">cv. Zhongwan 6</strain>
    </source>
</reference>